<dbReference type="Pfam" id="PF03732">
    <property type="entry name" value="Retrotrans_gag"/>
    <property type="match status" value="1"/>
</dbReference>
<dbReference type="PANTHER" id="PTHR33198:SF20">
    <property type="entry name" value="RETROTRANSPOSON GAG DOMAIN-CONTAINING PROTEIN"/>
    <property type="match status" value="1"/>
</dbReference>
<protein>
    <recommendedName>
        <fullName evidence="2">Retrotransposon gag domain-containing protein</fullName>
    </recommendedName>
</protein>
<reference evidence="3" key="1">
    <citation type="journal article" date="2022" name="bioRxiv">
        <title>Sequencing and chromosome-scale assembly of the giantPleurodeles waltlgenome.</title>
        <authorList>
            <person name="Brown T."/>
            <person name="Elewa A."/>
            <person name="Iarovenko S."/>
            <person name="Subramanian E."/>
            <person name="Araus A.J."/>
            <person name="Petzold A."/>
            <person name="Susuki M."/>
            <person name="Suzuki K.-i.T."/>
            <person name="Hayashi T."/>
            <person name="Toyoda A."/>
            <person name="Oliveira C."/>
            <person name="Osipova E."/>
            <person name="Leigh N.D."/>
            <person name="Simon A."/>
            <person name="Yun M.H."/>
        </authorList>
    </citation>
    <scope>NUCLEOTIDE SEQUENCE</scope>
    <source>
        <strain evidence="3">20211129_DDA</strain>
        <tissue evidence="3">Liver</tissue>
    </source>
</reference>
<proteinExistence type="predicted"/>
<organism evidence="3 4">
    <name type="scientific">Pleurodeles waltl</name>
    <name type="common">Iberian ribbed newt</name>
    <dbReference type="NCBI Taxonomy" id="8319"/>
    <lineage>
        <taxon>Eukaryota</taxon>
        <taxon>Metazoa</taxon>
        <taxon>Chordata</taxon>
        <taxon>Craniata</taxon>
        <taxon>Vertebrata</taxon>
        <taxon>Euteleostomi</taxon>
        <taxon>Amphibia</taxon>
        <taxon>Batrachia</taxon>
        <taxon>Caudata</taxon>
        <taxon>Salamandroidea</taxon>
        <taxon>Salamandridae</taxon>
        <taxon>Pleurodelinae</taxon>
        <taxon>Pleurodeles</taxon>
    </lineage>
</organism>
<evidence type="ECO:0000313" key="4">
    <source>
        <dbReference type="Proteomes" id="UP001066276"/>
    </source>
</evidence>
<dbReference type="AlphaFoldDB" id="A0AAV7P9C5"/>
<dbReference type="EMBL" id="JANPWB010000011">
    <property type="protein sequence ID" value="KAJ1123760.1"/>
    <property type="molecule type" value="Genomic_DNA"/>
</dbReference>
<feature type="domain" description="Retrotransposon gag" evidence="2">
    <location>
        <begin position="22"/>
        <end position="91"/>
    </location>
</feature>
<sequence length="192" mass="21595">MLSHLSGPLIHKIVKSVGKEGLPFSYTNLKNALMAHFKPLANPNYDQFLLRQARQQPEESVDAFYAHLRELASTCTLLDNEDEIHSQFIQGCSSAKLRESILQVHGMSRATILTLGRSKKTLQGMRHTYGGGSTTACQDQTRQCDRHSEHGQKESTFEDPKRPKSLSLVQRPVPAPRNVFGTREKVHKCVEN</sequence>
<dbReference type="PANTHER" id="PTHR33198">
    <property type="entry name" value="ANK_REP_REGION DOMAIN-CONTAINING PROTEIN-RELATED"/>
    <property type="match status" value="1"/>
</dbReference>
<comment type="caution">
    <text evidence="3">The sequence shown here is derived from an EMBL/GenBank/DDBJ whole genome shotgun (WGS) entry which is preliminary data.</text>
</comment>
<evidence type="ECO:0000259" key="2">
    <source>
        <dbReference type="Pfam" id="PF03732"/>
    </source>
</evidence>
<keyword evidence="4" id="KW-1185">Reference proteome</keyword>
<name>A0AAV7P9C5_PLEWA</name>
<gene>
    <name evidence="3" type="ORF">NDU88_002227</name>
</gene>
<accession>A0AAV7P9C5</accession>
<feature type="compositionally biased region" description="Basic and acidic residues" evidence="1">
    <location>
        <begin position="142"/>
        <end position="162"/>
    </location>
</feature>
<evidence type="ECO:0000256" key="1">
    <source>
        <dbReference type="SAM" id="MobiDB-lite"/>
    </source>
</evidence>
<evidence type="ECO:0000313" key="3">
    <source>
        <dbReference type="EMBL" id="KAJ1123760.1"/>
    </source>
</evidence>
<dbReference type="InterPro" id="IPR005162">
    <property type="entry name" value="Retrotrans_gag_dom"/>
</dbReference>
<feature type="region of interest" description="Disordered" evidence="1">
    <location>
        <begin position="132"/>
        <end position="164"/>
    </location>
</feature>
<dbReference type="Proteomes" id="UP001066276">
    <property type="component" value="Chromosome 7"/>
</dbReference>